<dbReference type="PROSITE" id="PS00455">
    <property type="entry name" value="AMP_BINDING"/>
    <property type="match status" value="1"/>
</dbReference>
<evidence type="ECO:0000256" key="3">
    <source>
        <dbReference type="SAM" id="MobiDB-lite"/>
    </source>
</evidence>
<keyword evidence="1" id="KW-0596">Phosphopantetheine</keyword>
<reference evidence="5" key="1">
    <citation type="submission" date="2022-10" db="EMBL/GenBank/DDBJ databases">
        <title>The complete genomes of actinobacterial strains from the NBC collection.</title>
        <authorList>
            <person name="Joergensen T.S."/>
            <person name="Alvarez Arevalo M."/>
            <person name="Sterndorff E.B."/>
            <person name="Faurdal D."/>
            <person name="Vuksanovic O."/>
            <person name="Mourched A.-S."/>
            <person name="Charusanti P."/>
            <person name="Shaw S."/>
            <person name="Blin K."/>
            <person name="Weber T."/>
        </authorList>
    </citation>
    <scope>NUCLEOTIDE SEQUENCE</scope>
    <source>
        <strain evidence="5">NBC_00060</strain>
    </source>
</reference>
<dbReference type="Gene3D" id="3.40.50.980">
    <property type="match status" value="2"/>
</dbReference>
<dbReference type="SMART" id="SM00823">
    <property type="entry name" value="PKS_PP"/>
    <property type="match status" value="1"/>
</dbReference>
<dbReference type="SUPFAM" id="SSF47336">
    <property type="entry name" value="ACP-like"/>
    <property type="match status" value="1"/>
</dbReference>
<accession>A0AAU2GTP7</accession>
<dbReference type="NCBIfam" id="TIGR01733">
    <property type="entry name" value="AA-adenyl-dom"/>
    <property type="match status" value="1"/>
</dbReference>
<feature type="compositionally biased region" description="Low complexity" evidence="3">
    <location>
        <begin position="1"/>
        <end position="16"/>
    </location>
</feature>
<dbReference type="CDD" id="cd12117">
    <property type="entry name" value="A_NRPS_Srf_like"/>
    <property type="match status" value="1"/>
</dbReference>
<name>A0AAU2GTP7_9ACTN</name>
<dbReference type="InterPro" id="IPR025110">
    <property type="entry name" value="AMP-bd_C"/>
</dbReference>
<evidence type="ECO:0000256" key="2">
    <source>
        <dbReference type="ARBA" id="ARBA00022553"/>
    </source>
</evidence>
<dbReference type="AlphaFoldDB" id="A0AAU2GTP7"/>
<sequence length="627" mass="65728">MTPTTPQPTRTAQPTAEVRPGSPAKAPVVSPAHATALPDLVALHAERTPNALAVVDGDTTLTYGQLDRAGRALAAHLREHQVAPGDRVALLTTRSARTVVAQLALWWAGAVCVPLDPAQPRPRTEAMIADAGVTLTVGDAKLLDAAALTGPVLALPEEPLADGPLAGGAAPDSPAFIMFTSGSTGRPKGVTLAHRAITELVTAPDYLTVTARDRLLFHSPMTFDASTFEVWAALANGAAVVVCTVPRPSLEDLARHVERHGVTVAFFTTALFHQLAARRSRVFAQLRSVIVGGEAMAASHARDVLTAFPWLELVNGYGPTETTTFATAHTVTGHDCDAPLPIGRPVAGATVHVLDADGNPVPDGDRGELWVGGTRLAHGYAGRPQLTAERFVDHPTAGRLYRTGDIVSARHNGILDFHGRNDDQVKVRGFRIEPAEVEHALRQQPAVDDAAVTVDGAGTPEARLVAFVVAAPGPVPAASALRERLTAVLPAHLVPDAITLVARLPLTPSGKVDRRALSDRTQAAAQDTTATPAPVMSPLEEAVAEVWSRNLGSEVTHGDADFLALGGHSLLALAVTDDLREELGVELALADFFAAPTVAAQAALVERALLAAHSDLHPQTPEHSDVH</sequence>
<dbReference type="Gene3D" id="2.30.38.10">
    <property type="entry name" value="Luciferase, Domain 3"/>
    <property type="match status" value="1"/>
</dbReference>
<dbReference type="GO" id="GO:0044550">
    <property type="term" value="P:secondary metabolite biosynthetic process"/>
    <property type="evidence" value="ECO:0007669"/>
    <property type="project" value="TreeGrafter"/>
</dbReference>
<dbReference type="InterPro" id="IPR029058">
    <property type="entry name" value="AB_hydrolase_fold"/>
</dbReference>
<dbReference type="InterPro" id="IPR010071">
    <property type="entry name" value="AA_adenyl_dom"/>
</dbReference>
<dbReference type="InterPro" id="IPR020845">
    <property type="entry name" value="AMP-binding_CS"/>
</dbReference>
<dbReference type="GO" id="GO:0005737">
    <property type="term" value="C:cytoplasm"/>
    <property type="evidence" value="ECO:0007669"/>
    <property type="project" value="TreeGrafter"/>
</dbReference>
<dbReference type="PANTHER" id="PTHR45527:SF1">
    <property type="entry name" value="FATTY ACID SYNTHASE"/>
    <property type="match status" value="1"/>
</dbReference>
<keyword evidence="2" id="KW-0597">Phosphoprotein</keyword>
<dbReference type="PROSITE" id="PS00012">
    <property type="entry name" value="PHOSPHOPANTETHEINE"/>
    <property type="match status" value="1"/>
</dbReference>
<evidence type="ECO:0000313" key="5">
    <source>
        <dbReference type="EMBL" id="WTU38509.1"/>
    </source>
</evidence>
<dbReference type="InterPro" id="IPR036736">
    <property type="entry name" value="ACP-like_sf"/>
</dbReference>
<dbReference type="EMBL" id="CP108253">
    <property type="protein sequence ID" value="WTU38509.1"/>
    <property type="molecule type" value="Genomic_DNA"/>
</dbReference>
<dbReference type="GO" id="GO:0031177">
    <property type="term" value="F:phosphopantetheine binding"/>
    <property type="evidence" value="ECO:0007669"/>
    <property type="project" value="InterPro"/>
</dbReference>
<evidence type="ECO:0000256" key="1">
    <source>
        <dbReference type="ARBA" id="ARBA00022450"/>
    </source>
</evidence>
<evidence type="ECO:0000259" key="4">
    <source>
        <dbReference type="PROSITE" id="PS50075"/>
    </source>
</evidence>
<dbReference type="Pfam" id="PF00550">
    <property type="entry name" value="PP-binding"/>
    <property type="match status" value="1"/>
</dbReference>
<dbReference type="PROSITE" id="PS50075">
    <property type="entry name" value="CARRIER"/>
    <property type="match status" value="1"/>
</dbReference>
<organism evidence="5">
    <name type="scientific">Streptomyces sp. NBC_00060</name>
    <dbReference type="NCBI Taxonomy" id="2975636"/>
    <lineage>
        <taxon>Bacteria</taxon>
        <taxon>Bacillati</taxon>
        <taxon>Actinomycetota</taxon>
        <taxon>Actinomycetes</taxon>
        <taxon>Kitasatosporales</taxon>
        <taxon>Streptomycetaceae</taxon>
        <taxon>Streptomyces</taxon>
    </lineage>
</organism>
<dbReference type="GO" id="GO:0017000">
    <property type="term" value="P:antibiotic biosynthetic process"/>
    <property type="evidence" value="ECO:0007669"/>
    <property type="project" value="UniProtKB-ARBA"/>
</dbReference>
<dbReference type="InterPro" id="IPR000873">
    <property type="entry name" value="AMP-dep_synth/lig_dom"/>
</dbReference>
<dbReference type="InterPro" id="IPR009081">
    <property type="entry name" value="PP-bd_ACP"/>
</dbReference>
<feature type="domain" description="Carrier" evidence="4">
    <location>
        <begin position="534"/>
        <end position="609"/>
    </location>
</feature>
<dbReference type="PANTHER" id="PTHR45527">
    <property type="entry name" value="NONRIBOSOMAL PEPTIDE SYNTHETASE"/>
    <property type="match status" value="1"/>
</dbReference>
<dbReference type="InterPro" id="IPR006162">
    <property type="entry name" value="Ppantetheine_attach_site"/>
</dbReference>
<dbReference type="Gene3D" id="3.30.300.30">
    <property type="match status" value="1"/>
</dbReference>
<gene>
    <name evidence="5" type="ORF">OHV25_02500</name>
</gene>
<dbReference type="GO" id="GO:0043041">
    <property type="term" value="P:amino acid activation for nonribosomal peptide biosynthetic process"/>
    <property type="evidence" value="ECO:0007669"/>
    <property type="project" value="TreeGrafter"/>
</dbReference>
<dbReference type="InterPro" id="IPR020806">
    <property type="entry name" value="PKS_PP-bd"/>
</dbReference>
<feature type="region of interest" description="Disordered" evidence="3">
    <location>
        <begin position="1"/>
        <end position="29"/>
    </location>
</feature>
<dbReference type="InterPro" id="IPR045851">
    <property type="entry name" value="AMP-bd_C_sf"/>
</dbReference>
<proteinExistence type="predicted"/>
<dbReference type="Gene3D" id="3.40.50.1820">
    <property type="entry name" value="alpha/beta hydrolase"/>
    <property type="match status" value="1"/>
</dbReference>
<dbReference type="Pfam" id="PF00501">
    <property type="entry name" value="AMP-binding"/>
    <property type="match status" value="1"/>
</dbReference>
<dbReference type="SUPFAM" id="SSF56801">
    <property type="entry name" value="Acetyl-CoA synthetase-like"/>
    <property type="match status" value="1"/>
</dbReference>
<dbReference type="Pfam" id="PF13193">
    <property type="entry name" value="AMP-binding_C"/>
    <property type="match status" value="1"/>
</dbReference>
<protein>
    <submittedName>
        <fullName evidence="5">Non-ribosomal peptide synthetase</fullName>
    </submittedName>
</protein>